<reference evidence="1" key="1">
    <citation type="submission" date="2022-11" db="EMBL/GenBank/DDBJ databases">
        <title>Centuries of genome instability and evolution in soft-shell clam transmissible cancer (bioRxiv).</title>
        <authorList>
            <person name="Hart S.F.M."/>
            <person name="Yonemitsu M.A."/>
            <person name="Giersch R.M."/>
            <person name="Beal B.F."/>
            <person name="Arriagada G."/>
            <person name="Davis B.W."/>
            <person name="Ostrander E.A."/>
            <person name="Goff S.P."/>
            <person name="Metzger M.J."/>
        </authorList>
    </citation>
    <scope>NUCLEOTIDE SEQUENCE</scope>
    <source>
        <strain evidence="1">MELC-2E11</strain>
        <tissue evidence="1">Siphon/mantle</tissue>
    </source>
</reference>
<proteinExistence type="predicted"/>
<gene>
    <name evidence="1" type="ORF">MAR_032514</name>
</gene>
<dbReference type="PANTHER" id="PTHR23080">
    <property type="entry name" value="THAP DOMAIN PROTEIN"/>
    <property type="match status" value="1"/>
</dbReference>
<accession>A0ABY7F7I0</accession>
<dbReference type="EMBL" id="CP111021">
    <property type="protein sequence ID" value="WAR17920.1"/>
    <property type="molecule type" value="Genomic_DNA"/>
</dbReference>
<dbReference type="Proteomes" id="UP001164746">
    <property type="component" value="Chromosome 10"/>
</dbReference>
<protein>
    <submittedName>
        <fullName evidence="1">Uncharacterized protein</fullName>
    </submittedName>
</protein>
<organism evidence="1 2">
    <name type="scientific">Mya arenaria</name>
    <name type="common">Soft-shell clam</name>
    <dbReference type="NCBI Taxonomy" id="6604"/>
    <lineage>
        <taxon>Eukaryota</taxon>
        <taxon>Metazoa</taxon>
        <taxon>Spiralia</taxon>
        <taxon>Lophotrochozoa</taxon>
        <taxon>Mollusca</taxon>
        <taxon>Bivalvia</taxon>
        <taxon>Autobranchia</taxon>
        <taxon>Heteroconchia</taxon>
        <taxon>Euheterodonta</taxon>
        <taxon>Imparidentia</taxon>
        <taxon>Neoheterodontei</taxon>
        <taxon>Myida</taxon>
        <taxon>Myoidea</taxon>
        <taxon>Myidae</taxon>
        <taxon>Mya</taxon>
    </lineage>
</organism>
<sequence length="86" mass="10044">MTIPFLIEQVASSTVSKIFHAWIMYMDRYLQSIVLLPELHVLQKHVPPCFSAFSDKRIRPSSLENQSMTYSSYKSHYTLKYLLVST</sequence>
<keyword evidence="2" id="KW-1185">Reference proteome</keyword>
<evidence type="ECO:0000313" key="2">
    <source>
        <dbReference type="Proteomes" id="UP001164746"/>
    </source>
</evidence>
<evidence type="ECO:0000313" key="1">
    <source>
        <dbReference type="EMBL" id="WAR17920.1"/>
    </source>
</evidence>
<name>A0ABY7F7I0_MYAAR</name>